<dbReference type="PANTHER" id="PTHR43768">
    <property type="entry name" value="TREHALOSE 6-PHOSPHATE PHOSPHATASE"/>
    <property type="match status" value="1"/>
</dbReference>
<proteinExistence type="inferred from homology"/>
<accession>A0A3M0GFT2</accession>
<evidence type="ECO:0000256" key="1">
    <source>
        <dbReference type="ARBA" id="ARBA00000500"/>
    </source>
</evidence>
<protein>
    <recommendedName>
        <fullName evidence="6">Trehalose 6-phosphate phosphatase</fullName>
        <ecNumber evidence="6">3.1.3.12</ecNumber>
    </recommendedName>
</protein>
<comment type="pathway">
    <text evidence="2 6">Glycan biosynthesis; trehalose biosynthesis.</text>
</comment>
<dbReference type="AlphaFoldDB" id="A0A3M0GFT2"/>
<name>A0A3M0GFT2_9ACTN</name>
<keyword evidence="8" id="KW-1185">Reference proteome</keyword>
<dbReference type="Gene3D" id="3.40.50.1000">
    <property type="entry name" value="HAD superfamily/HAD-like"/>
    <property type="match status" value="1"/>
</dbReference>
<dbReference type="UniPathway" id="UPA00299"/>
<comment type="catalytic activity">
    <reaction evidence="1 6">
        <text>alpha,alpha-trehalose 6-phosphate + H2O = alpha,alpha-trehalose + phosphate</text>
        <dbReference type="Rhea" id="RHEA:23420"/>
        <dbReference type="ChEBI" id="CHEBI:15377"/>
        <dbReference type="ChEBI" id="CHEBI:16551"/>
        <dbReference type="ChEBI" id="CHEBI:43474"/>
        <dbReference type="ChEBI" id="CHEBI:58429"/>
        <dbReference type="EC" id="3.1.3.12"/>
    </reaction>
</comment>
<evidence type="ECO:0000256" key="5">
    <source>
        <dbReference type="ARBA" id="ARBA00024179"/>
    </source>
</evidence>
<comment type="caution">
    <text evidence="7">The sequence shown here is derived from an EMBL/GenBank/DDBJ whole genome shotgun (WGS) entry which is preliminary data.</text>
</comment>
<keyword evidence="4 6" id="KW-0378">Hydrolase</keyword>
<dbReference type="GO" id="GO:0046872">
    <property type="term" value="F:metal ion binding"/>
    <property type="evidence" value="ECO:0007669"/>
    <property type="project" value="UniProtKB-KW"/>
</dbReference>
<sequence>MDDSLWRTTTSHGESFMKAFVERHGEALLAFDFDGTLAPIVDDPEDSRLHEGSAAALAQLGPEVGRMAIVTGRGVDAVRRLGGLDDRQGLDCLVVLGQYGVERWDAATGEVRHPDVPSGVAEAWDELQSLVGGLESSGVDVEGLYLEDKQRAFGVHTRRAKNPQALMELLEDPVRRLAERHDLQVEPGRFVLEVRAASGDKGDALRELVEETRPSLVAMVGDDLGDIPAFEVLEELQGAGTICARVVSGSTEQSVLQGHADISCDGPDGVAQWLEHLVGRIA</sequence>
<evidence type="ECO:0000313" key="8">
    <source>
        <dbReference type="Proteomes" id="UP000275256"/>
    </source>
</evidence>
<keyword evidence="6" id="KW-0479">Metal-binding</keyword>
<dbReference type="InterPro" id="IPR006379">
    <property type="entry name" value="HAD-SF_hydro_IIB"/>
</dbReference>
<dbReference type="OrthoDB" id="9816160at2"/>
<dbReference type="RefSeq" id="WP_121901469.1">
    <property type="nucleotide sequence ID" value="NZ_REFW01000002.1"/>
</dbReference>
<dbReference type="EC" id="3.1.3.12" evidence="6"/>
<dbReference type="InterPro" id="IPR003337">
    <property type="entry name" value="Trehalose_PPase"/>
</dbReference>
<dbReference type="NCBIfam" id="TIGR00685">
    <property type="entry name" value="T6PP"/>
    <property type="match status" value="1"/>
</dbReference>
<evidence type="ECO:0000313" key="7">
    <source>
        <dbReference type="EMBL" id="RMB59989.1"/>
    </source>
</evidence>
<evidence type="ECO:0000256" key="2">
    <source>
        <dbReference type="ARBA" id="ARBA00005199"/>
    </source>
</evidence>
<dbReference type="Proteomes" id="UP000275256">
    <property type="component" value="Unassembled WGS sequence"/>
</dbReference>
<evidence type="ECO:0000256" key="4">
    <source>
        <dbReference type="ARBA" id="ARBA00022801"/>
    </source>
</evidence>
<dbReference type="InterPro" id="IPR023214">
    <property type="entry name" value="HAD_sf"/>
</dbReference>
<dbReference type="SUPFAM" id="SSF56784">
    <property type="entry name" value="HAD-like"/>
    <property type="match status" value="1"/>
</dbReference>
<dbReference type="EMBL" id="REFW01000002">
    <property type="protein sequence ID" value="RMB59989.1"/>
    <property type="molecule type" value="Genomic_DNA"/>
</dbReference>
<dbReference type="GO" id="GO:0004805">
    <property type="term" value="F:trehalose-phosphatase activity"/>
    <property type="evidence" value="ECO:0007669"/>
    <property type="project" value="UniProtKB-EC"/>
</dbReference>
<dbReference type="NCBIfam" id="TIGR01484">
    <property type="entry name" value="HAD-SF-IIB"/>
    <property type="match status" value="1"/>
</dbReference>
<dbReference type="Pfam" id="PF02358">
    <property type="entry name" value="Trehalose_PPase"/>
    <property type="match status" value="1"/>
</dbReference>
<comment type="similarity">
    <text evidence="3 6">Belongs to the trehalose phosphatase family.</text>
</comment>
<keyword evidence="6" id="KW-0460">Magnesium</keyword>
<comment type="function">
    <text evidence="5 6">Removes the phosphate from trehalose 6-phosphate to produce free trehalose.</text>
</comment>
<evidence type="ECO:0000256" key="3">
    <source>
        <dbReference type="ARBA" id="ARBA00008770"/>
    </source>
</evidence>
<organism evidence="7 8">
    <name type="scientific">Tessaracoccus antarcticus</name>
    <dbReference type="NCBI Taxonomy" id="2479848"/>
    <lineage>
        <taxon>Bacteria</taxon>
        <taxon>Bacillati</taxon>
        <taxon>Actinomycetota</taxon>
        <taxon>Actinomycetes</taxon>
        <taxon>Propionibacteriales</taxon>
        <taxon>Propionibacteriaceae</taxon>
        <taxon>Tessaracoccus</taxon>
    </lineage>
</organism>
<dbReference type="GO" id="GO:0005992">
    <property type="term" value="P:trehalose biosynthetic process"/>
    <property type="evidence" value="ECO:0007669"/>
    <property type="project" value="UniProtKB-UniPathway"/>
</dbReference>
<gene>
    <name evidence="7" type="primary">otsB</name>
    <name evidence="7" type="ORF">EAX62_09715</name>
</gene>
<dbReference type="Gene3D" id="3.30.70.1020">
    <property type="entry name" value="Trehalose-6-phosphate phosphatase related protein, domain 2"/>
    <property type="match status" value="1"/>
</dbReference>
<dbReference type="PANTHER" id="PTHR43768:SF3">
    <property type="entry name" value="TREHALOSE 6-PHOSPHATE PHOSPHATASE"/>
    <property type="match status" value="1"/>
</dbReference>
<comment type="cofactor">
    <cofactor evidence="6">
        <name>Mg(2+)</name>
        <dbReference type="ChEBI" id="CHEBI:18420"/>
    </cofactor>
</comment>
<reference evidence="7 8" key="1">
    <citation type="submission" date="2018-10" db="EMBL/GenBank/DDBJ databases">
        <title>Tessaracoccus antarcticuss sp. nov., isolated from sediment.</title>
        <authorList>
            <person name="Zhou L.Y."/>
            <person name="Du Z.J."/>
        </authorList>
    </citation>
    <scope>NUCLEOTIDE SEQUENCE [LARGE SCALE GENOMIC DNA]</scope>
    <source>
        <strain evidence="7 8">JDX10</strain>
    </source>
</reference>
<dbReference type="InterPro" id="IPR044651">
    <property type="entry name" value="OTSB-like"/>
</dbReference>
<dbReference type="InterPro" id="IPR036412">
    <property type="entry name" value="HAD-like_sf"/>
</dbReference>
<evidence type="ECO:0000256" key="6">
    <source>
        <dbReference type="RuleBase" id="RU361117"/>
    </source>
</evidence>